<proteinExistence type="predicted"/>
<accession>A0ABM8A2S5</accession>
<evidence type="ECO:0000313" key="2">
    <source>
        <dbReference type="Proteomes" id="UP001059597"/>
    </source>
</evidence>
<protein>
    <recommendedName>
        <fullName evidence="3">DUF3800 domain-containing protein</fullName>
    </recommendedName>
</protein>
<evidence type="ECO:0000313" key="1">
    <source>
        <dbReference type="EMBL" id="BDM72949.1"/>
    </source>
</evidence>
<keyword evidence="2" id="KW-1185">Reference proteome</keyword>
<organism evidence="1 2">
    <name type="scientific">Streptomyces nigrescens</name>
    <dbReference type="NCBI Taxonomy" id="1920"/>
    <lineage>
        <taxon>Bacteria</taxon>
        <taxon>Bacillati</taxon>
        <taxon>Actinomycetota</taxon>
        <taxon>Actinomycetes</taxon>
        <taxon>Kitasatosporales</taxon>
        <taxon>Streptomycetaceae</taxon>
        <taxon>Streptomyces</taxon>
    </lineage>
</organism>
<evidence type="ECO:0008006" key="3">
    <source>
        <dbReference type="Google" id="ProtNLM"/>
    </source>
</evidence>
<dbReference type="EMBL" id="AP026073">
    <property type="protein sequence ID" value="BDM72949.1"/>
    <property type="molecule type" value="Genomic_DNA"/>
</dbReference>
<sequence length="249" mass="27209">MACARRLNAARYGRRLFMATKKSAAPLRIIYGDDAGDARTITAFASLSVHLDDLEAAKGELLRFRASLEEDPALQLPIHASLHAQDLAAGRGRHLYRPGLTGAAREAHLAACRGVIRRGLEAVAAIPRARVTAVHRETDDYGRDRPALQRAWLHRINAELAAADEYGVVVVDGDGTDTCLVDAYHDLPGRDRRIVGVPLFESARINYFLQAADLLAYAAYQSVAKRPEREFLWGSFGAALPWADGPTAQ</sequence>
<name>A0ABM8A2S5_STRNI</name>
<dbReference type="Proteomes" id="UP001059597">
    <property type="component" value="Chromosome"/>
</dbReference>
<reference evidence="1" key="1">
    <citation type="submission" date="2022-06" db="EMBL/GenBank/DDBJ databases">
        <title>Complete genome sequence of Streptomyces nigrescens HEK616.</title>
        <authorList>
            <person name="Asamizu S."/>
            <person name="Onaka H."/>
        </authorList>
    </citation>
    <scope>NUCLEOTIDE SEQUENCE</scope>
    <source>
        <strain evidence="1">HEK616</strain>
    </source>
</reference>
<gene>
    <name evidence="1" type="ORF">HEK616_64360</name>
</gene>